<dbReference type="SUPFAM" id="SSF51120">
    <property type="entry name" value="beta-Roll"/>
    <property type="match status" value="1"/>
</dbReference>
<dbReference type="PANTHER" id="PTHR44103:SF1">
    <property type="entry name" value="PROPROTEIN CONVERTASE P"/>
    <property type="match status" value="1"/>
</dbReference>
<evidence type="ECO:0000256" key="1">
    <source>
        <dbReference type="ARBA" id="ARBA00022729"/>
    </source>
</evidence>
<dbReference type="InterPro" id="IPR040853">
    <property type="entry name" value="RapA2_cadherin-like"/>
</dbReference>
<keyword evidence="1" id="KW-0732">Signal</keyword>
<dbReference type="PANTHER" id="PTHR44103">
    <property type="entry name" value="PROPROTEIN CONVERTASE P"/>
    <property type="match status" value="1"/>
</dbReference>
<feature type="domain" description="Cadherin" evidence="2">
    <location>
        <begin position="167"/>
        <end position="255"/>
    </location>
</feature>
<dbReference type="Gene3D" id="2.130.10.130">
    <property type="entry name" value="Integrin alpha, N-terminal"/>
    <property type="match status" value="4"/>
</dbReference>
<dbReference type="RefSeq" id="WP_109869448.1">
    <property type="nucleotide sequence ID" value="NZ_QGNA01000001.1"/>
</dbReference>
<dbReference type="GO" id="GO:0005509">
    <property type="term" value="F:calcium ion binding"/>
    <property type="evidence" value="ECO:0007669"/>
    <property type="project" value="InterPro"/>
</dbReference>
<dbReference type="GO" id="GO:0007156">
    <property type="term" value="P:homophilic cell adhesion via plasma membrane adhesion molecules"/>
    <property type="evidence" value="ECO:0007669"/>
    <property type="project" value="InterPro"/>
</dbReference>
<organism evidence="3 4">
    <name type="scientific">Falsiroseomonas bella</name>
    <dbReference type="NCBI Taxonomy" id="2184016"/>
    <lineage>
        <taxon>Bacteria</taxon>
        <taxon>Pseudomonadati</taxon>
        <taxon>Pseudomonadota</taxon>
        <taxon>Alphaproteobacteria</taxon>
        <taxon>Acetobacterales</taxon>
        <taxon>Roseomonadaceae</taxon>
        <taxon>Falsiroseomonas</taxon>
    </lineage>
</organism>
<evidence type="ECO:0000259" key="2">
    <source>
        <dbReference type="PROSITE" id="PS50268"/>
    </source>
</evidence>
<dbReference type="Gene3D" id="2.150.10.10">
    <property type="entry name" value="Serralysin-like metalloprotease, C-terminal"/>
    <property type="match status" value="1"/>
</dbReference>
<dbReference type="OrthoDB" id="7228078at2"/>
<dbReference type="SUPFAM" id="SSF49313">
    <property type="entry name" value="Cadherin-like"/>
    <property type="match status" value="2"/>
</dbReference>
<evidence type="ECO:0000313" key="4">
    <source>
        <dbReference type="Proteomes" id="UP000245765"/>
    </source>
</evidence>
<dbReference type="PROSITE" id="PS50268">
    <property type="entry name" value="CADHERIN_2"/>
    <property type="match status" value="2"/>
</dbReference>
<dbReference type="Gene3D" id="2.60.40.60">
    <property type="entry name" value="Cadherins"/>
    <property type="match status" value="2"/>
</dbReference>
<dbReference type="InterPro" id="IPR013517">
    <property type="entry name" value="FG-GAP"/>
</dbReference>
<dbReference type="EMBL" id="QGNA01000001">
    <property type="protein sequence ID" value="PWS38827.1"/>
    <property type="molecule type" value="Genomic_DNA"/>
</dbReference>
<dbReference type="InterPro" id="IPR011049">
    <property type="entry name" value="Serralysin-like_metalloprot_C"/>
</dbReference>
<name>A0A317FL34_9PROT</name>
<keyword evidence="4" id="KW-1185">Reference proteome</keyword>
<dbReference type="PRINTS" id="PR00313">
    <property type="entry name" value="CABNDNGRPT"/>
</dbReference>
<gene>
    <name evidence="3" type="ORF">DFH01_06140</name>
</gene>
<dbReference type="Pfam" id="PF17892">
    <property type="entry name" value="Cadherin_5"/>
    <property type="match status" value="1"/>
</dbReference>
<dbReference type="Pfam" id="PF00353">
    <property type="entry name" value="HemolysinCabind"/>
    <property type="match status" value="1"/>
</dbReference>
<dbReference type="GO" id="GO:0016020">
    <property type="term" value="C:membrane"/>
    <property type="evidence" value="ECO:0007669"/>
    <property type="project" value="InterPro"/>
</dbReference>
<dbReference type="InterPro" id="IPR041690">
    <property type="entry name" value="Cadherin_5"/>
</dbReference>
<dbReference type="Pfam" id="PF17803">
    <property type="entry name" value="Cadherin_4"/>
    <property type="match status" value="2"/>
</dbReference>
<dbReference type="InterPro" id="IPR001343">
    <property type="entry name" value="Hemolysn_Ca-bd"/>
</dbReference>
<dbReference type="InterPro" id="IPR002126">
    <property type="entry name" value="Cadherin-like_dom"/>
</dbReference>
<dbReference type="InterPro" id="IPR015919">
    <property type="entry name" value="Cadherin-like_sf"/>
</dbReference>
<feature type="domain" description="Cadherin" evidence="2">
    <location>
        <begin position="680"/>
        <end position="768"/>
    </location>
</feature>
<comment type="caution">
    <text evidence="3">The sequence shown here is derived from an EMBL/GenBank/DDBJ whole genome shotgun (WGS) entry which is preliminary data.</text>
</comment>
<dbReference type="SUPFAM" id="SSF69318">
    <property type="entry name" value="Integrin alpha N-terminal domain"/>
    <property type="match status" value="2"/>
</dbReference>
<dbReference type="Pfam" id="PF13517">
    <property type="entry name" value="FG-GAP_3"/>
    <property type="match status" value="4"/>
</dbReference>
<dbReference type="InterPro" id="IPR028994">
    <property type="entry name" value="Integrin_alpha_N"/>
</dbReference>
<proteinExistence type="predicted"/>
<protein>
    <recommendedName>
        <fullName evidence="2">Cadherin domain-containing protein</fullName>
    </recommendedName>
</protein>
<dbReference type="SMART" id="SM00112">
    <property type="entry name" value="CA"/>
    <property type="match status" value="2"/>
</dbReference>
<accession>A0A317FL34</accession>
<dbReference type="Proteomes" id="UP000245765">
    <property type="component" value="Unassembled WGS sequence"/>
</dbReference>
<evidence type="ECO:0000313" key="3">
    <source>
        <dbReference type="EMBL" id="PWS38827.1"/>
    </source>
</evidence>
<sequence>MSISLTGFGPSVTFGENAVNAAPQVIDGDVTLSYVGPVVPTTLSISGLLAQDRVSIANQGIGGGQIGFNGSVVTFGGAPLGTVAGGVGGTLTVAFTGAPSAAALDALVQTLTYANVSNAPAPARNLTLTIQPLFGAATTQTLTVNVTPQNDAPLIVSGSSASVAENGTGIAYQAAATDPDGPTSFTWSLSGTDAALFTIDAAGAVRFKAAPDFEAPQDAFADNVHKIVVTVSDGVASASRAVDITVTDVSEPPTLAGLPGALTIAENAANAGPLLLFPAAAFTADNGMAGGTLHFAGLLAEDRVSVLHQGNGAGQVGFEGSTIRYGGIAVGTATGGDGTALILRFNDAATAEATQAVIRALAYANVSDTPTAARTLTLMATDAAGQKIGSPWAPSFALLTGAASPVNGLDGGAWGSPALGDLDGDGRLDLVAIGSDGGFRLSVWRNTGTGFEPFTAFEGQPIPAWGIPTLGDLDGDGLADIVIGAVARAFSAYRNAGTGWEALPGDPFAGVNAPAGAAPALGDLDGDGLLDLVLGGRDGTLLAWRNTGTGFVAFATNPFDGISVTESSAPSLGDLDGDGLLDLVLGDEDGGLSVWRNTGAGFQALAANPFTGATLSAVSKPAIGDVDGDGRADLIAGEFFGGFTAWRGTAGLPAVTVTVTAENDPPVLTVPGSVSVAENGSAIVVQAVASDADATGPLSWSLSGADAALFTIDATGAVRFALAPDFEQPEDQGRDKIHDIVVAVSDGTATTSQAVAITVTNVPEVPRLGGVGAFAAFAEGQVNAGLRLLAPAATFTQGDTLADATLTVAGLLAEDRVTILPQGDAPGQIGFDGTVFRFGGTEIGTATGGDGAPFVVTLTGAADGPAVQALLGRLAYANASETPTLFRTLTLDLVQANGGAPGGPAAPAFALLSDAANPFAAINADSGAAPALGDIDGDGLPDLVVGNSSGMLSAWRNTGAGFEPFVTNPFALIDVGNLSKPALGDIDGDGLLDLAVGNANGTVSAWRNTGSGFEDFPTNPFAGIDVGTRSTPAFGDIDADGLPDLVVGEDFGALAAWRNTGLGFELFATNPFAGIPAFDYAAPALGDIDRDGRADLVLGDDNARLEVWRNTDSGFVRLATSPFSYGVLLEDSTPTLGDFDGDGHADLVAGGFGGGKLAAWRNVTPPAASLAVAVTTEDDAPRGPRVVTLAPSAEDATRLITQAQLLAGWSDPEGAPLQALDLAVISDPAGTLVDNGNGTWTFTPALNDNSNVVFAFDVSDGTNQVGAVARMDLTPVNDAPTGIVNLLINASAGVLTTSAELADVDGIGEIAFRWQSFTGGTWQDIPGAIGLGFAPSGALLGTLIRSVARYTDGDGTVEEAASTFVARIGGAGNDAFASPARPSLQSGGAGNDTIAGVNQRDLLFGGAGDDSIAASNGNDIMLGEAGADTLSGGAGFDIFRYIRLQDGGDLITDFTPGADTIQVDATFFKGLPLGTLAAAHFAAGGPTASIAQILYAGGVVSFDPDGTGPTASVMLATLAGAPTITASDIFVIP</sequence>
<reference evidence="4" key="1">
    <citation type="submission" date="2018-05" db="EMBL/GenBank/DDBJ databases">
        <authorList>
            <person name="Du Z."/>
            <person name="Wang X."/>
        </authorList>
    </citation>
    <scope>NUCLEOTIDE SEQUENCE [LARGE SCALE GENOMIC DNA]</scope>
    <source>
        <strain evidence="4">CQN31</strain>
    </source>
</reference>